<name>A0A6N2LM17_SALVM</name>
<organism evidence="1">
    <name type="scientific">Salix viminalis</name>
    <name type="common">Common osier</name>
    <name type="synonym">Basket willow</name>
    <dbReference type="NCBI Taxonomy" id="40686"/>
    <lineage>
        <taxon>Eukaryota</taxon>
        <taxon>Viridiplantae</taxon>
        <taxon>Streptophyta</taxon>
        <taxon>Embryophyta</taxon>
        <taxon>Tracheophyta</taxon>
        <taxon>Spermatophyta</taxon>
        <taxon>Magnoliopsida</taxon>
        <taxon>eudicotyledons</taxon>
        <taxon>Gunneridae</taxon>
        <taxon>Pentapetalae</taxon>
        <taxon>rosids</taxon>
        <taxon>fabids</taxon>
        <taxon>Malpighiales</taxon>
        <taxon>Salicaceae</taxon>
        <taxon>Saliceae</taxon>
        <taxon>Salix</taxon>
    </lineage>
</organism>
<gene>
    <name evidence="1" type="ORF">SVIM_LOCUS249534</name>
</gene>
<protein>
    <submittedName>
        <fullName evidence="1">Uncharacterized protein</fullName>
    </submittedName>
</protein>
<accession>A0A6N2LM17</accession>
<sequence>MEYNGCLIIKAPTEARCWNIY</sequence>
<reference evidence="1" key="1">
    <citation type="submission" date="2019-03" db="EMBL/GenBank/DDBJ databases">
        <authorList>
            <person name="Mank J."/>
            <person name="Almeida P."/>
        </authorList>
    </citation>
    <scope>NUCLEOTIDE SEQUENCE</scope>
    <source>
        <strain evidence="1">78183</strain>
    </source>
</reference>
<evidence type="ECO:0000313" key="1">
    <source>
        <dbReference type="EMBL" id="VFU42022.1"/>
    </source>
</evidence>
<dbReference type="AlphaFoldDB" id="A0A6N2LM17"/>
<proteinExistence type="predicted"/>
<dbReference type="EMBL" id="CAADRP010001574">
    <property type="protein sequence ID" value="VFU42022.1"/>
    <property type="molecule type" value="Genomic_DNA"/>
</dbReference>